<keyword evidence="1" id="KW-1133">Transmembrane helix</keyword>
<comment type="caution">
    <text evidence="2">The sequence shown here is derived from an EMBL/GenBank/DDBJ whole genome shotgun (WGS) entry which is preliminary data.</text>
</comment>
<keyword evidence="1" id="KW-0812">Transmembrane</keyword>
<dbReference type="PROSITE" id="PS51257">
    <property type="entry name" value="PROKAR_LIPOPROTEIN"/>
    <property type="match status" value="1"/>
</dbReference>
<keyword evidence="3" id="KW-1185">Reference proteome</keyword>
<proteinExistence type="predicted"/>
<evidence type="ECO:0000313" key="3">
    <source>
        <dbReference type="Proteomes" id="UP001319200"/>
    </source>
</evidence>
<dbReference type="Proteomes" id="UP001319200">
    <property type="component" value="Unassembled WGS sequence"/>
</dbReference>
<organism evidence="2 3">
    <name type="scientific">Chryseosolibacter histidini</name>
    <dbReference type="NCBI Taxonomy" id="2782349"/>
    <lineage>
        <taxon>Bacteria</taxon>
        <taxon>Pseudomonadati</taxon>
        <taxon>Bacteroidota</taxon>
        <taxon>Cytophagia</taxon>
        <taxon>Cytophagales</taxon>
        <taxon>Chryseotaleaceae</taxon>
        <taxon>Chryseosolibacter</taxon>
    </lineage>
</organism>
<dbReference type="AlphaFoldDB" id="A0AAP2DPE4"/>
<feature type="transmembrane region" description="Helical" evidence="1">
    <location>
        <begin position="31"/>
        <end position="49"/>
    </location>
</feature>
<evidence type="ECO:0000256" key="1">
    <source>
        <dbReference type="SAM" id="Phobius"/>
    </source>
</evidence>
<reference evidence="2 3" key="1">
    <citation type="submission" date="2021-05" db="EMBL/GenBank/DDBJ databases">
        <title>A Polyphasic approach of four new species of the genus Ohtaekwangia: Ohtaekwangia histidinii sp. nov., Ohtaekwangia cretensis sp. nov., Ohtaekwangia indiensis sp. nov., Ohtaekwangia reichenbachii sp. nov. from diverse environment.</title>
        <authorList>
            <person name="Octaviana S."/>
        </authorList>
    </citation>
    <scope>NUCLEOTIDE SEQUENCE [LARGE SCALE GENOMIC DNA]</scope>
    <source>
        <strain evidence="2 3">PWU4</strain>
    </source>
</reference>
<dbReference type="RefSeq" id="WP_254168409.1">
    <property type="nucleotide sequence ID" value="NZ_JAHESF010000034.1"/>
</dbReference>
<protein>
    <recommendedName>
        <fullName evidence="4">Phosphatidate cytidylyltransferase</fullName>
    </recommendedName>
</protein>
<evidence type="ECO:0008006" key="4">
    <source>
        <dbReference type="Google" id="ProtNLM"/>
    </source>
</evidence>
<dbReference type="EMBL" id="JAHESF010000034">
    <property type="protein sequence ID" value="MBT1700070.1"/>
    <property type="molecule type" value="Genomic_DNA"/>
</dbReference>
<gene>
    <name evidence="2" type="ORF">KK083_24495</name>
</gene>
<name>A0AAP2DPE4_9BACT</name>
<evidence type="ECO:0000313" key="2">
    <source>
        <dbReference type="EMBL" id="MBT1700070.1"/>
    </source>
</evidence>
<sequence length="55" mass="6109">MKYYRLPVLFVMMVVLTSCEAIGDIFSAGIYTGIFVTVAVVIIIIVLVVKLSNRK</sequence>
<keyword evidence="1" id="KW-0472">Membrane</keyword>
<accession>A0AAP2DPE4</accession>